<evidence type="ECO:0000256" key="10">
    <source>
        <dbReference type="ARBA" id="ARBA00031484"/>
    </source>
</evidence>
<keyword evidence="6" id="KW-1133">Transmembrane helix</keyword>
<evidence type="ECO:0000256" key="12">
    <source>
        <dbReference type="ARBA" id="ARBA00040743"/>
    </source>
</evidence>
<proteinExistence type="inferred from homology"/>
<evidence type="ECO:0000256" key="5">
    <source>
        <dbReference type="ARBA" id="ARBA00022692"/>
    </source>
</evidence>
<evidence type="ECO:0000256" key="9">
    <source>
        <dbReference type="ARBA" id="ARBA00030642"/>
    </source>
</evidence>
<reference evidence="15 16" key="1">
    <citation type="submission" date="2015-12" db="EMBL/GenBank/DDBJ databases">
        <authorList>
            <person name="Shamseldin A."/>
            <person name="Moawad H."/>
            <person name="Abd El-Rahim W.M."/>
            <person name="Sadowsky M.J."/>
        </authorList>
    </citation>
    <scope>NUCLEOTIDE SEQUENCE [LARGE SCALE GENOMIC DNA]</scope>
    <source>
        <strain evidence="15 16">SJ5A-1</strain>
    </source>
</reference>
<keyword evidence="8" id="KW-0143">Chaperone</keyword>
<dbReference type="InterPro" id="IPR046357">
    <property type="entry name" value="PPIase_dom_sf"/>
</dbReference>
<gene>
    <name evidence="15" type="ORF">AVJ23_07610</name>
</gene>
<keyword evidence="16" id="KW-1185">Reference proteome</keyword>
<evidence type="ECO:0000256" key="11">
    <source>
        <dbReference type="ARBA" id="ARBA00038408"/>
    </source>
</evidence>
<evidence type="ECO:0000259" key="14">
    <source>
        <dbReference type="Pfam" id="PF13145"/>
    </source>
</evidence>
<evidence type="ECO:0000256" key="6">
    <source>
        <dbReference type="ARBA" id="ARBA00022989"/>
    </source>
</evidence>
<dbReference type="AlphaFoldDB" id="A0A0W7WLZ3"/>
<dbReference type="PANTHER" id="PTHR47529:SF1">
    <property type="entry name" value="PERIPLASMIC CHAPERONE PPID"/>
    <property type="match status" value="1"/>
</dbReference>
<dbReference type="GO" id="GO:0003755">
    <property type="term" value="F:peptidyl-prolyl cis-trans isomerase activity"/>
    <property type="evidence" value="ECO:0007669"/>
    <property type="project" value="InterPro"/>
</dbReference>
<keyword evidence="7" id="KW-0472">Membrane</keyword>
<dbReference type="SUPFAM" id="SSF54534">
    <property type="entry name" value="FKBP-like"/>
    <property type="match status" value="1"/>
</dbReference>
<name>A0A0W7WLZ3_9RHOB</name>
<keyword evidence="4" id="KW-0997">Cell inner membrane</keyword>
<keyword evidence="15" id="KW-0413">Isomerase</keyword>
<dbReference type="InterPro" id="IPR000297">
    <property type="entry name" value="PPIase_PpiC"/>
</dbReference>
<dbReference type="SUPFAM" id="SSF109998">
    <property type="entry name" value="Triger factor/SurA peptide-binding domain-like"/>
    <property type="match status" value="1"/>
</dbReference>
<dbReference type="Gene3D" id="3.10.50.40">
    <property type="match status" value="1"/>
</dbReference>
<dbReference type="RefSeq" id="WP_058861559.1">
    <property type="nucleotide sequence ID" value="NZ_LPXO01000003.1"/>
</dbReference>
<comment type="subcellular location">
    <subcellularLocation>
        <location evidence="1">Cell inner membrane</location>
        <topology evidence="1">Single-pass type II membrane protein</topology>
        <orientation evidence="1">Periplasmic side</orientation>
    </subcellularLocation>
</comment>
<evidence type="ECO:0000256" key="1">
    <source>
        <dbReference type="ARBA" id="ARBA00004382"/>
    </source>
</evidence>
<comment type="similarity">
    <text evidence="11">Belongs to the PpiD chaperone family.</text>
</comment>
<dbReference type="InterPro" id="IPR027304">
    <property type="entry name" value="Trigger_fact/SurA_dom_sf"/>
</dbReference>
<sequence length="615" mass="66532">MAAKSGSMSKTLVWILMALLILGLAGFGATNFGGSVRSIGRVGEAEIDVTDYARALQNEIRAVEAQRGRALSFQEAQNMGLTQDVLSRMVVTAALEHEAAQLGLSVGDEQLAQDLRNIQAFQGPDGSFNRDAYRLALQNAGLSEREFEEQLRAESASTLLQGAVLAGTTLPDTYIDTLLDYANQRRAFTWAELGQDAFDTGVPVPEEGDLKAWYDENIDRFTRPRTTQITYAWLTPEMIVDSVEVDEETLRAAYDEQFDRFNLPERRLVERLVFADEAAARDALARVQSGEAAFEDLVEARGLDIADTDMGDVAREDLGGAADTVFEAEVGSVTGPAPTELGPALFRVNAVLPAQSTSFEDAIPDLRGALALDRARRVIETQAQSYDDELAAGATLEELAETTDLQLGQIGWTGQNDSGIAGYEAFREAAAALEEGDFPQIEQLGDGGVFALRFEEVLPPQPIPMDEVNLQVLAGWQDDQKTEALMQQAEQLAARLAEGATFEGVGLEANTEAGLTRTAFGADLPEGLLERVFELEPGQTAALPGDATAYVLRLDEILPVDRDSETSQQLTRIFGDQAASDVSQDLFRALSSDIQSRAGVVIDQAAINAVHANFQ</sequence>
<dbReference type="Proteomes" id="UP000054396">
    <property type="component" value="Unassembled WGS sequence"/>
</dbReference>
<dbReference type="STRING" id="1685382.AVJ23_07610"/>
<keyword evidence="5" id="KW-0812">Transmembrane</keyword>
<dbReference type="Gene3D" id="1.10.4030.10">
    <property type="entry name" value="Porin chaperone SurA, peptide-binding domain"/>
    <property type="match status" value="1"/>
</dbReference>
<evidence type="ECO:0000256" key="13">
    <source>
        <dbReference type="ARBA" id="ARBA00042775"/>
    </source>
</evidence>
<organism evidence="15 16">
    <name type="scientific">Pseudoponticoccus marisrubri</name>
    <dbReference type="NCBI Taxonomy" id="1685382"/>
    <lineage>
        <taxon>Bacteria</taxon>
        <taxon>Pseudomonadati</taxon>
        <taxon>Pseudomonadota</taxon>
        <taxon>Alphaproteobacteria</taxon>
        <taxon>Rhodobacterales</taxon>
        <taxon>Roseobacteraceae</taxon>
        <taxon>Pseudoponticoccus</taxon>
    </lineage>
</organism>
<protein>
    <recommendedName>
        <fullName evidence="2">Parvulin-like PPIase</fullName>
    </recommendedName>
    <alternativeName>
        <fullName evidence="9">Peptidyl-prolyl cis-trans isomerase plp</fullName>
    </alternativeName>
    <alternativeName>
        <fullName evidence="12">Periplasmic chaperone PpiD</fullName>
    </alternativeName>
    <alternativeName>
        <fullName evidence="13">Periplasmic folding chaperone</fullName>
    </alternativeName>
    <alternativeName>
        <fullName evidence="10">Rotamase plp</fullName>
    </alternativeName>
</protein>
<dbReference type="OrthoDB" id="9768393at2"/>
<keyword evidence="3" id="KW-1003">Cell membrane</keyword>
<evidence type="ECO:0000256" key="7">
    <source>
        <dbReference type="ARBA" id="ARBA00023136"/>
    </source>
</evidence>
<dbReference type="PANTHER" id="PTHR47529">
    <property type="entry name" value="PEPTIDYL-PROLYL CIS-TRANS ISOMERASE D"/>
    <property type="match status" value="1"/>
</dbReference>
<evidence type="ECO:0000313" key="15">
    <source>
        <dbReference type="EMBL" id="KUF11613.1"/>
    </source>
</evidence>
<dbReference type="EMBL" id="LPXO01000003">
    <property type="protein sequence ID" value="KUF11613.1"/>
    <property type="molecule type" value="Genomic_DNA"/>
</dbReference>
<evidence type="ECO:0000256" key="2">
    <source>
        <dbReference type="ARBA" id="ARBA00018370"/>
    </source>
</evidence>
<evidence type="ECO:0000256" key="3">
    <source>
        <dbReference type="ARBA" id="ARBA00022475"/>
    </source>
</evidence>
<dbReference type="Pfam" id="PF13145">
    <property type="entry name" value="Rotamase_2"/>
    <property type="match status" value="1"/>
</dbReference>
<evidence type="ECO:0000256" key="4">
    <source>
        <dbReference type="ARBA" id="ARBA00022519"/>
    </source>
</evidence>
<accession>A0A0W7WLZ3</accession>
<comment type="caution">
    <text evidence="15">The sequence shown here is derived from an EMBL/GenBank/DDBJ whole genome shotgun (WGS) entry which is preliminary data.</text>
</comment>
<dbReference type="Pfam" id="PF13624">
    <property type="entry name" value="SurA_N_3"/>
    <property type="match status" value="1"/>
</dbReference>
<dbReference type="GO" id="GO:0005886">
    <property type="term" value="C:plasma membrane"/>
    <property type="evidence" value="ECO:0007669"/>
    <property type="project" value="UniProtKB-SubCell"/>
</dbReference>
<evidence type="ECO:0000313" key="16">
    <source>
        <dbReference type="Proteomes" id="UP000054396"/>
    </source>
</evidence>
<evidence type="ECO:0000256" key="8">
    <source>
        <dbReference type="ARBA" id="ARBA00023186"/>
    </source>
</evidence>
<feature type="domain" description="PpiC" evidence="14">
    <location>
        <begin position="245"/>
        <end position="362"/>
    </location>
</feature>
<dbReference type="InterPro" id="IPR052029">
    <property type="entry name" value="PpiD_chaperone"/>
</dbReference>